<sequence length="276" mass="31417">MSNVHLIAQSGFGAGTNELYDRARPSYPAQSLTFIKTIGPKSEPLNIVEIGAGTGLFTRSLLSHPDWTSCIARLRAIEPSEGMRKVWAEKVTVENATIEDGTFENTAVPDGWADLIVIAQAFHWCPNHDKACTEFSRILKEGGSVVFIWNLEDRQHRDRAGWVAQLRERIEHHEHGTPQFRLGLWREAFTTPSYLENFEKPQENVWEYHLITTESLCVDRALSKSYIAVLPPEEKDKVVSDLKTILARGDDRVWVDKSQGTFEYPYKTFVVVSRKK</sequence>
<keyword evidence="2" id="KW-0489">Methyltransferase</keyword>
<protein>
    <recommendedName>
        <fullName evidence="4">Methyltransferase type 11 domain-containing protein</fullName>
    </recommendedName>
</protein>
<dbReference type="PANTHER" id="PTHR44942">
    <property type="entry name" value="METHYLTRANSF_11 DOMAIN-CONTAINING PROTEIN"/>
    <property type="match status" value="1"/>
</dbReference>
<organism evidence="5 6">
    <name type="scientific">Pisolithus microcarpus 441</name>
    <dbReference type="NCBI Taxonomy" id="765257"/>
    <lineage>
        <taxon>Eukaryota</taxon>
        <taxon>Fungi</taxon>
        <taxon>Dikarya</taxon>
        <taxon>Basidiomycota</taxon>
        <taxon>Agaricomycotina</taxon>
        <taxon>Agaricomycetes</taxon>
        <taxon>Agaricomycetidae</taxon>
        <taxon>Boletales</taxon>
        <taxon>Sclerodermatineae</taxon>
        <taxon>Pisolithaceae</taxon>
        <taxon>Pisolithus</taxon>
    </lineage>
</organism>
<dbReference type="HOGENOM" id="CLU_049344_3_1_1"/>
<evidence type="ECO:0000259" key="4">
    <source>
        <dbReference type="Pfam" id="PF08241"/>
    </source>
</evidence>
<dbReference type="Pfam" id="PF08241">
    <property type="entry name" value="Methyltransf_11"/>
    <property type="match status" value="1"/>
</dbReference>
<feature type="domain" description="Methyltransferase type 11" evidence="4">
    <location>
        <begin position="48"/>
        <end position="147"/>
    </location>
</feature>
<dbReference type="AlphaFoldDB" id="A0A0C9Z936"/>
<accession>A0A0C9Z936</accession>
<dbReference type="InterPro" id="IPR013216">
    <property type="entry name" value="Methyltransf_11"/>
</dbReference>
<evidence type="ECO:0000256" key="2">
    <source>
        <dbReference type="ARBA" id="ARBA00022603"/>
    </source>
</evidence>
<dbReference type="InterPro" id="IPR051052">
    <property type="entry name" value="Diverse_substrate_MTase"/>
</dbReference>
<gene>
    <name evidence="5" type="ORF">PISMIDRAFT_108661</name>
</gene>
<dbReference type="PANTHER" id="PTHR44942:SF4">
    <property type="entry name" value="METHYLTRANSFERASE TYPE 11 DOMAIN-CONTAINING PROTEIN"/>
    <property type="match status" value="1"/>
</dbReference>
<keyword evidence="3" id="KW-0808">Transferase</keyword>
<reference evidence="5 6" key="1">
    <citation type="submission" date="2014-04" db="EMBL/GenBank/DDBJ databases">
        <authorList>
            <consortium name="DOE Joint Genome Institute"/>
            <person name="Kuo A."/>
            <person name="Kohler A."/>
            <person name="Costa M.D."/>
            <person name="Nagy L.G."/>
            <person name="Floudas D."/>
            <person name="Copeland A."/>
            <person name="Barry K.W."/>
            <person name="Cichocki N."/>
            <person name="Veneault-Fourrey C."/>
            <person name="LaButti K."/>
            <person name="Lindquist E.A."/>
            <person name="Lipzen A."/>
            <person name="Lundell T."/>
            <person name="Morin E."/>
            <person name="Murat C."/>
            <person name="Sun H."/>
            <person name="Tunlid A."/>
            <person name="Henrissat B."/>
            <person name="Grigoriev I.V."/>
            <person name="Hibbett D.S."/>
            <person name="Martin F."/>
            <person name="Nordberg H.P."/>
            <person name="Cantor M.N."/>
            <person name="Hua S.X."/>
        </authorList>
    </citation>
    <scope>NUCLEOTIDE SEQUENCE [LARGE SCALE GENOMIC DNA]</scope>
    <source>
        <strain evidence="5 6">441</strain>
    </source>
</reference>
<comment type="similarity">
    <text evidence="1">Belongs to the methyltransferase superfamily.</text>
</comment>
<dbReference type="CDD" id="cd02440">
    <property type="entry name" value="AdoMet_MTases"/>
    <property type="match status" value="1"/>
</dbReference>
<proteinExistence type="inferred from homology"/>
<dbReference type="Proteomes" id="UP000054018">
    <property type="component" value="Unassembled WGS sequence"/>
</dbReference>
<name>A0A0C9Z936_9AGAM</name>
<dbReference type="OrthoDB" id="66144at2759"/>
<dbReference type="EMBL" id="KN833794">
    <property type="protein sequence ID" value="KIK18952.1"/>
    <property type="molecule type" value="Genomic_DNA"/>
</dbReference>
<dbReference type="SUPFAM" id="SSF53335">
    <property type="entry name" value="S-adenosyl-L-methionine-dependent methyltransferases"/>
    <property type="match status" value="1"/>
</dbReference>
<dbReference type="STRING" id="765257.A0A0C9Z936"/>
<evidence type="ECO:0000256" key="1">
    <source>
        <dbReference type="ARBA" id="ARBA00008361"/>
    </source>
</evidence>
<dbReference type="InterPro" id="IPR029063">
    <property type="entry name" value="SAM-dependent_MTases_sf"/>
</dbReference>
<evidence type="ECO:0000313" key="5">
    <source>
        <dbReference type="EMBL" id="KIK18952.1"/>
    </source>
</evidence>
<evidence type="ECO:0000256" key="3">
    <source>
        <dbReference type="ARBA" id="ARBA00022679"/>
    </source>
</evidence>
<keyword evidence="6" id="KW-1185">Reference proteome</keyword>
<dbReference type="GO" id="GO:0032259">
    <property type="term" value="P:methylation"/>
    <property type="evidence" value="ECO:0007669"/>
    <property type="project" value="UniProtKB-KW"/>
</dbReference>
<evidence type="ECO:0000313" key="6">
    <source>
        <dbReference type="Proteomes" id="UP000054018"/>
    </source>
</evidence>
<reference evidence="6" key="2">
    <citation type="submission" date="2015-01" db="EMBL/GenBank/DDBJ databases">
        <title>Evolutionary Origins and Diversification of the Mycorrhizal Mutualists.</title>
        <authorList>
            <consortium name="DOE Joint Genome Institute"/>
            <consortium name="Mycorrhizal Genomics Consortium"/>
            <person name="Kohler A."/>
            <person name="Kuo A."/>
            <person name="Nagy L.G."/>
            <person name="Floudas D."/>
            <person name="Copeland A."/>
            <person name="Barry K.W."/>
            <person name="Cichocki N."/>
            <person name="Veneault-Fourrey C."/>
            <person name="LaButti K."/>
            <person name="Lindquist E.A."/>
            <person name="Lipzen A."/>
            <person name="Lundell T."/>
            <person name="Morin E."/>
            <person name="Murat C."/>
            <person name="Riley R."/>
            <person name="Ohm R."/>
            <person name="Sun H."/>
            <person name="Tunlid A."/>
            <person name="Henrissat B."/>
            <person name="Grigoriev I.V."/>
            <person name="Hibbett D.S."/>
            <person name="Martin F."/>
        </authorList>
    </citation>
    <scope>NUCLEOTIDE SEQUENCE [LARGE SCALE GENOMIC DNA]</scope>
    <source>
        <strain evidence="6">441</strain>
    </source>
</reference>
<dbReference type="GO" id="GO:0008757">
    <property type="term" value="F:S-adenosylmethionine-dependent methyltransferase activity"/>
    <property type="evidence" value="ECO:0007669"/>
    <property type="project" value="InterPro"/>
</dbReference>
<dbReference type="Gene3D" id="3.40.50.150">
    <property type="entry name" value="Vaccinia Virus protein VP39"/>
    <property type="match status" value="1"/>
</dbReference>